<dbReference type="InterPro" id="IPR036390">
    <property type="entry name" value="WH_DNA-bd_sf"/>
</dbReference>
<dbReference type="FunFam" id="1.10.10.10:FF:000079">
    <property type="entry name" value="GntR family transcriptional regulator"/>
    <property type="match status" value="1"/>
</dbReference>
<dbReference type="InterPro" id="IPR036388">
    <property type="entry name" value="WH-like_DNA-bd_sf"/>
</dbReference>
<keyword evidence="1" id="KW-0805">Transcription regulation</keyword>
<keyword evidence="2" id="KW-0238">DNA-binding</keyword>
<dbReference type="PRINTS" id="PR00035">
    <property type="entry name" value="HTHGNTR"/>
</dbReference>
<evidence type="ECO:0000256" key="3">
    <source>
        <dbReference type="ARBA" id="ARBA00023163"/>
    </source>
</evidence>
<dbReference type="eggNOG" id="COG2188">
    <property type="taxonomic scope" value="Bacteria"/>
</dbReference>
<dbReference type="SUPFAM" id="SSF46785">
    <property type="entry name" value="Winged helix' DNA-binding domain"/>
    <property type="match status" value="1"/>
</dbReference>
<dbReference type="InterPro" id="IPR000524">
    <property type="entry name" value="Tscrpt_reg_HTH_GntR"/>
</dbReference>
<sequence>MKAARYIQIHDDMSEAIASGKWQPGDKIPAERDLAEEFSVSRMTLRQAIMLLVDEGLLERRVGAGTFVAEQKVQERLNGISSFTELMTAAGKVATSKTIAYYTGIATNAEVQHLKLTDGDSVLRMERIRYGDGEPIAYEIATLPEKLVFGLARKDLTDSLYRTLADQRDIQVGKAQQRVTAGAAVERIAQYLQIDRGDPVLSLGQVTLDQHGQPFEYVRTQYVGARFEFYLEH</sequence>
<dbReference type="GO" id="GO:0045892">
    <property type="term" value="P:negative regulation of DNA-templated transcription"/>
    <property type="evidence" value="ECO:0007669"/>
    <property type="project" value="TreeGrafter"/>
</dbReference>
<dbReference type="InterPro" id="IPR011663">
    <property type="entry name" value="UTRA"/>
</dbReference>
<dbReference type="SMART" id="SM00866">
    <property type="entry name" value="UTRA"/>
    <property type="match status" value="1"/>
</dbReference>
<dbReference type="Gene3D" id="1.10.10.10">
    <property type="entry name" value="Winged helix-like DNA-binding domain superfamily/Winged helix DNA-binding domain"/>
    <property type="match status" value="1"/>
</dbReference>
<keyword evidence="6" id="KW-1185">Reference proteome</keyword>
<organism evidence="5 6">
    <name type="scientific">Weissella halotolerans DSM 20190</name>
    <dbReference type="NCBI Taxonomy" id="1123500"/>
    <lineage>
        <taxon>Bacteria</taxon>
        <taxon>Bacillati</taxon>
        <taxon>Bacillota</taxon>
        <taxon>Bacilli</taxon>
        <taxon>Lactobacillales</taxon>
        <taxon>Lactobacillaceae</taxon>
        <taxon>Weissella</taxon>
    </lineage>
</organism>
<dbReference type="InterPro" id="IPR028978">
    <property type="entry name" value="Chorismate_lyase_/UTRA_dom_sf"/>
</dbReference>
<dbReference type="GO" id="GO:0003700">
    <property type="term" value="F:DNA-binding transcription factor activity"/>
    <property type="evidence" value="ECO:0007669"/>
    <property type="project" value="InterPro"/>
</dbReference>
<name>A0A0R2FS77_9LACO</name>
<dbReference type="Pfam" id="PF00392">
    <property type="entry name" value="GntR"/>
    <property type="match status" value="1"/>
</dbReference>
<evidence type="ECO:0000256" key="1">
    <source>
        <dbReference type="ARBA" id="ARBA00023015"/>
    </source>
</evidence>
<dbReference type="PROSITE" id="PS50949">
    <property type="entry name" value="HTH_GNTR"/>
    <property type="match status" value="1"/>
</dbReference>
<dbReference type="EMBL" id="JQAX01000004">
    <property type="protein sequence ID" value="KRN31298.1"/>
    <property type="molecule type" value="Genomic_DNA"/>
</dbReference>
<dbReference type="InParanoid" id="A0A0R2FS77"/>
<dbReference type="SMART" id="SM00345">
    <property type="entry name" value="HTH_GNTR"/>
    <property type="match status" value="1"/>
</dbReference>
<keyword evidence="3" id="KW-0804">Transcription</keyword>
<dbReference type="STRING" id="1123500.GCA_000420365_01234"/>
<accession>A0A0R2FS77</accession>
<dbReference type="FunCoup" id="A0A0R2FS77">
    <property type="interactions" value="57"/>
</dbReference>
<comment type="caution">
    <text evidence="5">The sequence shown here is derived from an EMBL/GenBank/DDBJ whole genome shotgun (WGS) entry which is preliminary data.</text>
</comment>
<dbReference type="OrthoDB" id="9815017at2"/>
<dbReference type="GO" id="GO:0003677">
    <property type="term" value="F:DNA binding"/>
    <property type="evidence" value="ECO:0007669"/>
    <property type="project" value="UniProtKB-KW"/>
</dbReference>
<evidence type="ECO:0000313" key="5">
    <source>
        <dbReference type="EMBL" id="KRN31298.1"/>
    </source>
</evidence>
<reference evidence="5 6" key="1">
    <citation type="journal article" date="2015" name="Genome Announc.">
        <title>Expanding the biotechnology potential of lactobacilli through comparative genomics of 213 strains and associated genera.</title>
        <authorList>
            <person name="Sun Z."/>
            <person name="Harris H.M."/>
            <person name="McCann A."/>
            <person name="Guo C."/>
            <person name="Argimon S."/>
            <person name="Zhang W."/>
            <person name="Yang X."/>
            <person name="Jeffery I.B."/>
            <person name="Cooney J.C."/>
            <person name="Kagawa T.F."/>
            <person name="Liu W."/>
            <person name="Song Y."/>
            <person name="Salvetti E."/>
            <person name="Wrobel A."/>
            <person name="Rasinkangas P."/>
            <person name="Parkhill J."/>
            <person name="Rea M.C."/>
            <person name="O'Sullivan O."/>
            <person name="Ritari J."/>
            <person name="Douillard F.P."/>
            <person name="Paul Ross R."/>
            <person name="Yang R."/>
            <person name="Briner A.E."/>
            <person name="Felis G.E."/>
            <person name="de Vos W.M."/>
            <person name="Barrangou R."/>
            <person name="Klaenhammer T.R."/>
            <person name="Caufield P.W."/>
            <person name="Cui Y."/>
            <person name="Zhang H."/>
            <person name="O'Toole P.W."/>
        </authorList>
    </citation>
    <scope>NUCLEOTIDE SEQUENCE [LARGE SCALE GENOMIC DNA]</scope>
    <source>
        <strain evidence="5 6">DSM 20190</strain>
    </source>
</reference>
<evidence type="ECO:0000256" key="2">
    <source>
        <dbReference type="ARBA" id="ARBA00023125"/>
    </source>
</evidence>
<proteinExistence type="predicted"/>
<dbReference type="PANTHER" id="PTHR44846:SF1">
    <property type="entry name" value="MANNOSYL-D-GLYCERATE TRANSPORT_METABOLISM SYSTEM REPRESSOR MNGR-RELATED"/>
    <property type="match status" value="1"/>
</dbReference>
<dbReference type="AlphaFoldDB" id="A0A0R2FS77"/>
<dbReference type="CDD" id="cd07377">
    <property type="entry name" value="WHTH_GntR"/>
    <property type="match status" value="1"/>
</dbReference>
<dbReference type="PANTHER" id="PTHR44846">
    <property type="entry name" value="MANNOSYL-D-GLYCERATE TRANSPORT/METABOLISM SYSTEM REPRESSOR MNGR-RELATED"/>
    <property type="match status" value="1"/>
</dbReference>
<protein>
    <submittedName>
        <fullName evidence="5">GntR family transcriptional regulator</fullName>
    </submittedName>
</protein>
<evidence type="ECO:0000259" key="4">
    <source>
        <dbReference type="PROSITE" id="PS50949"/>
    </source>
</evidence>
<dbReference type="Pfam" id="PF07702">
    <property type="entry name" value="UTRA"/>
    <property type="match status" value="1"/>
</dbReference>
<evidence type="ECO:0000313" key="6">
    <source>
        <dbReference type="Proteomes" id="UP000051296"/>
    </source>
</evidence>
<dbReference type="PATRIC" id="fig|1123500.6.peg.1182"/>
<dbReference type="Proteomes" id="UP000051296">
    <property type="component" value="Unassembled WGS sequence"/>
</dbReference>
<dbReference type="SUPFAM" id="SSF64288">
    <property type="entry name" value="Chorismate lyase-like"/>
    <property type="match status" value="1"/>
</dbReference>
<feature type="domain" description="HTH gntR-type" evidence="4">
    <location>
        <begin position="3"/>
        <end position="71"/>
    </location>
</feature>
<dbReference type="InterPro" id="IPR050679">
    <property type="entry name" value="Bact_HTH_transcr_reg"/>
</dbReference>
<dbReference type="Gene3D" id="3.40.1410.10">
    <property type="entry name" value="Chorismate lyase-like"/>
    <property type="match status" value="1"/>
</dbReference>
<dbReference type="RefSeq" id="WP_022791946.1">
    <property type="nucleotide sequence ID" value="NZ_ATUU01000004.1"/>
</dbReference>
<gene>
    <name evidence="5" type="ORF">IV68_GL001182</name>
</gene>